<dbReference type="InterPro" id="IPR036689">
    <property type="entry name" value="ESAT-6-like_sf"/>
</dbReference>
<sequence length="93" mass="9497">MSFFGELGKDLEGLASDAPLGAIRAELEALATQVGEISKELDSARGSVQWTGAAADAFHTHAARRIKDLHDLVRELDGAAAAAGAVVVAGGLL</sequence>
<protein>
    <recommendedName>
        <fullName evidence="3">WXG100 family type VII secretion target</fullName>
    </recommendedName>
</protein>
<organism evidence="1 2">
    <name type="scientific">Kitasatospora kazusensis</name>
    <dbReference type="NCBI Taxonomy" id="407974"/>
    <lineage>
        <taxon>Bacteria</taxon>
        <taxon>Bacillati</taxon>
        <taxon>Actinomycetota</taxon>
        <taxon>Actinomycetes</taxon>
        <taxon>Kitasatosporales</taxon>
        <taxon>Streptomycetaceae</taxon>
        <taxon>Kitasatospora</taxon>
    </lineage>
</organism>
<comment type="caution">
    <text evidence="1">The sequence shown here is derived from an EMBL/GenBank/DDBJ whole genome shotgun (WGS) entry which is preliminary data.</text>
</comment>
<accession>A0ABP5KIV3</accession>
<name>A0ABP5KIV3_9ACTN</name>
<dbReference type="SUPFAM" id="SSF140453">
    <property type="entry name" value="EsxAB dimer-like"/>
    <property type="match status" value="1"/>
</dbReference>
<gene>
    <name evidence="1" type="ORF">GCM10009760_08030</name>
</gene>
<keyword evidence="2" id="KW-1185">Reference proteome</keyword>
<evidence type="ECO:0000313" key="2">
    <source>
        <dbReference type="Proteomes" id="UP001422759"/>
    </source>
</evidence>
<dbReference type="Proteomes" id="UP001422759">
    <property type="component" value="Unassembled WGS sequence"/>
</dbReference>
<reference evidence="2" key="1">
    <citation type="journal article" date="2019" name="Int. J. Syst. Evol. Microbiol.">
        <title>The Global Catalogue of Microorganisms (GCM) 10K type strain sequencing project: providing services to taxonomists for standard genome sequencing and annotation.</title>
        <authorList>
            <consortium name="The Broad Institute Genomics Platform"/>
            <consortium name="The Broad Institute Genome Sequencing Center for Infectious Disease"/>
            <person name="Wu L."/>
            <person name="Ma J."/>
        </authorList>
    </citation>
    <scope>NUCLEOTIDE SEQUENCE [LARGE SCALE GENOMIC DNA]</scope>
    <source>
        <strain evidence="2">JCM 14560</strain>
    </source>
</reference>
<evidence type="ECO:0008006" key="3">
    <source>
        <dbReference type="Google" id="ProtNLM"/>
    </source>
</evidence>
<evidence type="ECO:0000313" key="1">
    <source>
        <dbReference type="EMBL" id="GAA2132731.1"/>
    </source>
</evidence>
<dbReference type="Gene3D" id="1.10.287.1060">
    <property type="entry name" value="ESAT-6-like"/>
    <property type="match status" value="1"/>
</dbReference>
<dbReference type="RefSeq" id="WP_344460734.1">
    <property type="nucleotide sequence ID" value="NZ_BAAANT010000003.1"/>
</dbReference>
<dbReference type="EMBL" id="BAAANT010000003">
    <property type="protein sequence ID" value="GAA2132731.1"/>
    <property type="molecule type" value="Genomic_DNA"/>
</dbReference>
<proteinExistence type="predicted"/>